<evidence type="ECO:0000313" key="2">
    <source>
        <dbReference type="EMBL" id="CAN72901.1"/>
    </source>
</evidence>
<feature type="compositionally biased region" description="Polar residues" evidence="1">
    <location>
        <begin position="32"/>
        <end position="52"/>
    </location>
</feature>
<sequence length="144" mass="16395">MERRQHESERQVQALLQETKRLMKENEVMRIQVSSSAHPRSPQPRSQRTNSRLLRATSIRERVSSIRPELADEGMCLIDGIITFPPMVPNRVLQPHQDALILTLGINDFDVRRILVDPGNSADLLQMVTFKQMGFPSLALENPG</sequence>
<proteinExistence type="predicted"/>
<organism evidence="2">
    <name type="scientific">Vitis vinifera</name>
    <name type="common">Grape</name>
    <dbReference type="NCBI Taxonomy" id="29760"/>
    <lineage>
        <taxon>Eukaryota</taxon>
        <taxon>Viridiplantae</taxon>
        <taxon>Streptophyta</taxon>
        <taxon>Embryophyta</taxon>
        <taxon>Tracheophyta</taxon>
        <taxon>Spermatophyta</taxon>
        <taxon>Magnoliopsida</taxon>
        <taxon>eudicotyledons</taxon>
        <taxon>Gunneridae</taxon>
        <taxon>Pentapetalae</taxon>
        <taxon>rosids</taxon>
        <taxon>Vitales</taxon>
        <taxon>Vitaceae</taxon>
        <taxon>Viteae</taxon>
        <taxon>Vitis</taxon>
    </lineage>
</organism>
<reference evidence="2" key="1">
    <citation type="journal article" date="2007" name="PLoS ONE">
        <title>The first genome sequence of an elite grapevine cultivar (Pinot noir Vitis vinifera L.): coping with a highly heterozygous genome.</title>
        <authorList>
            <person name="Velasco R."/>
            <person name="Zharkikh A."/>
            <person name="Troggio M."/>
            <person name="Cartwright D.A."/>
            <person name="Cestaro A."/>
            <person name="Pruss D."/>
            <person name="Pindo M."/>
            <person name="FitzGerald L.M."/>
            <person name="Vezzulli S."/>
            <person name="Reid J."/>
            <person name="Malacarne G."/>
            <person name="Iliev D."/>
            <person name="Coppola G."/>
            <person name="Wardell B."/>
            <person name="Micheletti D."/>
            <person name="Macalma T."/>
            <person name="Facci M."/>
            <person name="Mitchell J.T."/>
            <person name="Perazzolli M."/>
            <person name="Eldredge G."/>
            <person name="Gatto P."/>
            <person name="Oyzerski R."/>
            <person name="Moretto M."/>
            <person name="Gutin N."/>
            <person name="Stefanini M."/>
            <person name="Chen Y."/>
            <person name="Segala C."/>
            <person name="Davenport C."/>
            <person name="Dematte L."/>
            <person name="Mraz A."/>
            <person name="Battilana J."/>
            <person name="Stormo K."/>
            <person name="Costa F."/>
            <person name="Tao Q."/>
            <person name="Si-Ammour A."/>
            <person name="Harkins T."/>
            <person name="Lackey A."/>
            <person name="Perbost C."/>
            <person name="Taillon B."/>
            <person name="Stella A."/>
            <person name="Solovyev V."/>
            <person name="Fawcett J.A."/>
            <person name="Sterck L."/>
            <person name="Vandepoele K."/>
            <person name="Grando S.M."/>
            <person name="Toppo S."/>
            <person name="Moser C."/>
            <person name="Lanchbury J."/>
            <person name="Bogden R."/>
            <person name="Skolnick M."/>
            <person name="Sgaramella V."/>
            <person name="Bhatnagar S.K."/>
            <person name="Fontana P."/>
            <person name="Gutin A."/>
            <person name="Van de Peer Y."/>
            <person name="Salamini F."/>
            <person name="Viola R."/>
        </authorList>
    </citation>
    <scope>NUCLEOTIDE SEQUENCE</scope>
</reference>
<gene>
    <name evidence="2" type="ORF">VITISV_004480</name>
</gene>
<name>A5C0A4_VITVI</name>
<accession>A5C0A4</accession>
<feature type="region of interest" description="Disordered" evidence="1">
    <location>
        <begin position="27"/>
        <end position="53"/>
    </location>
</feature>
<dbReference type="AlphaFoldDB" id="A5C0A4"/>
<dbReference type="EMBL" id="AM477548">
    <property type="protein sequence ID" value="CAN72901.1"/>
    <property type="molecule type" value="Genomic_DNA"/>
</dbReference>
<protein>
    <submittedName>
        <fullName evidence="2">Uncharacterized protein</fullName>
    </submittedName>
</protein>
<evidence type="ECO:0000256" key="1">
    <source>
        <dbReference type="SAM" id="MobiDB-lite"/>
    </source>
</evidence>